<gene>
    <name evidence="2" type="ORF">HQ393_10570</name>
</gene>
<protein>
    <submittedName>
        <fullName evidence="2">Uncharacterized protein</fullName>
    </submittedName>
</protein>
<evidence type="ECO:0000313" key="3">
    <source>
        <dbReference type="Proteomes" id="UP000509597"/>
    </source>
</evidence>
<dbReference type="EMBL" id="CP058627">
    <property type="protein sequence ID" value="QLG88647.1"/>
    <property type="molecule type" value="Genomic_DNA"/>
</dbReference>
<organism evidence="2 3">
    <name type="scientific">Chitinibacter bivalviorum</name>
    <dbReference type="NCBI Taxonomy" id="2739434"/>
    <lineage>
        <taxon>Bacteria</taxon>
        <taxon>Pseudomonadati</taxon>
        <taxon>Pseudomonadota</taxon>
        <taxon>Betaproteobacteria</taxon>
        <taxon>Neisseriales</taxon>
        <taxon>Chitinibacteraceae</taxon>
        <taxon>Chitinibacter</taxon>
    </lineage>
</organism>
<accession>A0A7H9BJ16</accession>
<evidence type="ECO:0000313" key="2">
    <source>
        <dbReference type="EMBL" id="QLG88647.1"/>
    </source>
</evidence>
<dbReference type="Proteomes" id="UP000509597">
    <property type="component" value="Chromosome"/>
</dbReference>
<dbReference type="KEGG" id="chiz:HQ393_10570"/>
<sequence>MTTISASKLDPLLEALQSVDALTSYQAASTLEVLKLDMSDEQRAQFEAALASASHRRYESNQANEKLEAEKEDDWGIPAKG</sequence>
<name>A0A7H9BJ16_9NEIS</name>
<reference evidence="2 3" key="1">
    <citation type="submission" date="2020-07" db="EMBL/GenBank/DDBJ databases">
        <title>Complete genome sequence of Chitinibacter sp. 2T18.</title>
        <authorList>
            <person name="Bae J.-W."/>
            <person name="Choi J.-W."/>
        </authorList>
    </citation>
    <scope>NUCLEOTIDE SEQUENCE [LARGE SCALE GENOMIC DNA]</scope>
    <source>
        <strain evidence="2 3">2T18</strain>
    </source>
</reference>
<dbReference type="AlphaFoldDB" id="A0A7H9BJ16"/>
<dbReference type="RefSeq" id="WP_179355159.1">
    <property type="nucleotide sequence ID" value="NZ_CP058627.1"/>
</dbReference>
<evidence type="ECO:0000256" key="1">
    <source>
        <dbReference type="SAM" id="MobiDB-lite"/>
    </source>
</evidence>
<proteinExistence type="predicted"/>
<feature type="region of interest" description="Disordered" evidence="1">
    <location>
        <begin position="53"/>
        <end position="81"/>
    </location>
</feature>
<keyword evidence="3" id="KW-1185">Reference proteome</keyword>